<dbReference type="Pfam" id="PF00550">
    <property type="entry name" value="PP-binding"/>
    <property type="match status" value="1"/>
</dbReference>
<dbReference type="PROSITE" id="PS50075">
    <property type="entry name" value="CARRIER"/>
    <property type="match status" value="1"/>
</dbReference>
<keyword evidence="6" id="KW-0511">Multifunctional enzyme</keyword>
<dbReference type="InterPro" id="IPR001031">
    <property type="entry name" value="Thioesterase"/>
</dbReference>
<dbReference type="GO" id="GO:0033068">
    <property type="term" value="P:macrolide biosynthetic process"/>
    <property type="evidence" value="ECO:0007669"/>
    <property type="project" value="UniProtKB-ARBA"/>
</dbReference>
<comment type="cofactor">
    <cofactor evidence="1">
        <name>pantetheine 4'-phosphate</name>
        <dbReference type="ChEBI" id="CHEBI:47942"/>
    </cofactor>
</comment>
<evidence type="ECO:0000256" key="6">
    <source>
        <dbReference type="ARBA" id="ARBA00023268"/>
    </source>
</evidence>
<dbReference type="InterPro" id="IPR001227">
    <property type="entry name" value="Ac_transferase_dom_sf"/>
</dbReference>
<dbReference type="InterPro" id="IPR014031">
    <property type="entry name" value="Ketoacyl_synth_C"/>
</dbReference>
<evidence type="ECO:0000256" key="3">
    <source>
        <dbReference type="ARBA" id="ARBA00022553"/>
    </source>
</evidence>
<evidence type="ECO:0000313" key="11">
    <source>
        <dbReference type="Proteomes" id="UP000248889"/>
    </source>
</evidence>
<dbReference type="GO" id="GO:0006633">
    <property type="term" value="P:fatty acid biosynthetic process"/>
    <property type="evidence" value="ECO:0007669"/>
    <property type="project" value="InterPro"/>
</dbReference>
<accession>A0A2X0IVY7</accession>
<comment type="caution">
    <text evidence="10">The sequence shown here is derived from an EMBL/GenBank/DDBJ whole genome shotgun (WGS) entry which is preliminary data.</text>
</comment>
<dbReference type="InterPro" id="IPR020806">
    <property type="entry name" value="PKS_PP-bd"/>
</dbReference>
<feature type="domain" description="Ketosynthase family 3 (KS3)" evidence="9">
    <location>
        <begin position="33"/>
        <end position="457"/>
    </location>
</feature>
<feature type="domain" description="Carrier" evidence="8">
    <location>
        <begin position="947"/>
        <end position="1022"/>
    </location>
</feature>
<dbReference type="InterPro" id="IPR006162">
    <property type="entry name" value="Ppantetheine_attach_site"/>
</dbReference>
<dbReference type="SUPFAM" id="SSF55048">
    <property type="entry name" value="Probable ACP-binding domain of malonyl-CoA ACP transacylase"/>
    <property type="match status" value="1"/>
</dbReference>
<dbReference type="InterPro" id="IPR016039">
    <property type="entry name" value="Thiolase-like"/>
</dbReference>
<keyword evidence="3" id="KW-0597">Phosphoprotein</keyword>
<dbReference type="CDD" id="cd00833">
    <property type="entry name" value="PKS"/>
    <property type="match status" value="1"/>
</dbReference>
<dbReference type="InterPro" id="IPR016035">
    <property type="entry name" value="Acyl_Trfase/lysoPLipase"/>
</dbReference>
<dbReference type="InterPro" id="IPR015083">
    <property type="entry name" value="NorB/c/GfsB-D-like_docking"/>
</dbReference>
<dbReference type="Pfam" id="PF16197">
    <property type="entry name" value="KAsynt_C_assoc"/>
    <property type="match status" value="1"/>
</dbReference>
<gene>
    <name evidence="10" type="ORF">DN069_00460</name>
</gene>
<dbReference type="PROSITE" id="PS00606">
    <property type="entry name" value="KS3_1"/>
    <property type="match status" value="1"/>
</dbReference>
<dbReference type="FunFam" id="3.40.47.10:FF:000019">
    <property type="entry name" value="Polyketide synthase type I"/>
    <property type="match status" value="1"/>
</dbReference>
<dbReference type="Gene3D" id="3.40.366.10">
    <property type="entry name" value="Malonyl-Coenzyme A Acyl Carrier Protein, domain 2"/>
    <property type="match status" value="1"/>
</dbReference>
<dbReference type="PROSITE" id="PS00012">
    <property type="entry name" value="PHOSPHOPANTETHEINE"/>
    <property type="match status" value="1"/>
</dbReference>
<dbReference type="Gene3D" id="3.40.50.1820">
    <property type="entry name" value="alpha/beta hydrolase"/>
    <property type="match status" value="1"/>
</dbReference>
<evidence type="ECO:0000256" key="4">
    <source>
        <dbReference type="ARBA" id="ARBA00022679"/>
    </source>
</evidence>
<evidence type="ECO:0000256" key="2">
    <source>
        <dbReference type="ARBA" id="ARBA00022450"/>
    </source>
</evidence>
<dbReference type="InterPro" id="IPR036736">
    <property type="entry name" value="ACP-like_sf"/>
</dbReference>
<dbReference type="SMART" id="SM00823">
    <property type="entry name" value="PKS_PP"/>
    <property type="match status" value="1"/>
</dbReference>
<dbReference type="Gene3D" id="3.30.70.3290">
    <property type="match status" value="1"/>
</dbReference>
<dbReference type="Pfam" id="PF08990">
    <property type="entry name" value="Docking"/>
    <property type="match status" value="1"/>
</dbReference>
<dbReference type="GO" id="GO:0031177">
    <property type="term" value="F:phosphopantetheine binding"/>
    <property type="evidence" value="ECO:0007669"/>
    <property type="project" value="InterPro"/>
</dbReference>
<evidence type="ECO:0000256" key="5">
    <source>
        <dbReference type="ARBA" id="ARBA00023194"/>
    </source>
</evidence>
<keyword evidence="2" id="KW-0596">Phosphopantetheine</keyword>
<organism evidence="10 11">
    <name type="scientific">Streptacidiphilus pinicola</name>
    <dbReference type="NCBI Taxonomy" id="2219663"/>
    <lineage>
        <taxon>Bacteria</taxon>
        <taxon>Bacillati</taxon>
        <taxon>Actinomycetota</taxon>
        <taxon>Actinomycetes</taxon>
        <taxon>Kitasatosporales</taxon>
        <taxon>Streptomycetaceae</taxon>
        <taxon>Streptacidiphilus</taxon>
    </lineage>
</organism>
<reference evidence="10 11" key="1">
    <citation type="submission" date="2018-06" db="EMBL/GenBank/DDBJ databases">
        <title>Streptacidiphilus pinicola sp. nov., isolated from pine grove soil.</title>
        <authorList>
            <person name="Roh S.G."/>
            <person name="Park S."/>
            <person name="Kim M.-K."/>
            <person name="Yun B.-R."/>
            <person name="Park J."/>
            <person name="Kim M.J."/>
            <person name="Kim Y.S."/>
            <person name="Kim S.B."/>
        </authorList>
    </citation>
    <scope>NUCLEOTIDE SEQUENCE [LARGE SCALE GENOMIC DNA]</scope>
    <source>
        <strain evidence="10 11">MMS16-CNU450</strain>
    </source>
</reference>
<dbReference type="Proteomes" id="UP000248889">
    <property type="component" value="Unassembled WGS sequence"/>
</dbReference>
<dbReference type="GO" id="GO:0004312">
    <property type="term" value="F:fatty acid synthase activity"/>
    <property type="evidence" value="ECO:0007669"/>
    <property type="project" value="TreeGrafter"/>
</dbReference>
<dbReference type="InterPro" id="IPR014043">
    <property type="entry name" value="Acyl_transferase_dom"/>
</dbReference>
<keyword evidence="7" id="KW-0012">Acyltransferase</keyword>
<dbReference type="InterPro" id="IPR016036">
    <property type="entry name" value="Malonyl_transacylase_ACP-bd"/>
</dbReference>
<dbReference type="EMBL" id="QKYN01000003">
    <property type="protein sequence ID" value="RAG87621.1"/>
    <property type="molecule type" value="Genomic_DNA"/>
</dbReference>
<dbReference type="PROSITE" id="PS52004">
    <property type="entry name" value="KS3_2"/>
    <property type="match status" value="1"/>
</dbReference>
<dbReference type="SUPFAM" id="SSF53474">
    <property type="entry name" value="alpha/beta-Hydrolases"/>
    <property type="match status" value="1"/>
</dbReference>
<dbReference type="Pfam" id="PF00698">
    <property type="entry name" value="Acyl_transf_1"/>
    <property type="match status" value="1"/>
</dbReference>
<evidence type="ECO:0000313" key="10">
    <source>
        <dbReference type="EMBL" id="RAG87621.1"/>
    </source>
</evidence>
<proteinExistence type="predicted"/>
<dbReference type="InterPro" id="IPR009081">
    <property type="entry name" value="PP-bd_ACP"/>
</dbReference>
<evidence type="ECO:0000259" key="9">
    <source>
        <dbReference type="PROSITE" id="PS52004"/>
    </source>
</evidence>
<dbReference type="GO" id="GO:0004315">
    <property type="term" value="F:3-oxoacyl-[acyl-carrier-protein] synthase activity"/>
    <property type="evidence" value="ECO:0007669"/>
    <property type="project" value="InterPro"/>
</dbReference>
<dbReference type="InterPro" id="IPR029058">
    <property type="entry name" value="AB_hydrolase_fold"/>
</dbReference>
<dbReference type="InterPro" id="IPR020841">
    <property type="entry name" value="PKS_Beta-ketoAc_synthase_dom"/>
</dbReference>
<keyword evidence="5" id="KW-0045">Antibiotic biosynthesis</keyword>
<dbReference type="OrthoDB" id="9778690at2"/>
<dbReference type="PANTHER" id="PTHR43775:SF51">
    <property type="entry name" value="INACTIVE PHENOLPHTHIOCEROL SYNTHESIS POLYKETIDE SYNTHASE TYPE I PKS1-RELATED"/>
    <property type="match status" value="1"/>
</dbReference>
<keyword evidence="11" id="KW-1185">Reference proteome</keyword>
<name>A0A2X0IVY7_9ACTN</name>
<dbReference type="InterPro" id="IPR020802">
    <property type="entry name" value="TesA-like"/>
</dbReference>
<dbReference type="Gene3D" id="1.10.1200.10">
    <property type="entry name" value="ACP-like"/>
    <property type="match status" value="1"/>
</dbReference>
<evidence type="ECO:0000259" key="8">
    <source>
        <dbReference type="PROSITE" id="PS50075"/>
    </source>
</evidence>
<dbReference type="InterPro" id="IPR032821">
    <property type="entry name" value="PKS_assoc"/>
</dbReference>
<dbReference type="SMART" id="SM00824">
    <property type="entry name" value="PKS_TE"/>
    <property type="match status" value="1"/>
</dbReference>
<evidence type="ECO:0000256" key="1">
    <source>
        <dbReference type="ARBA" id="ARBA00001957"/>
    </source>
</evidence>
<dbReference type="PANTHER" id="PTHR43775">
    <property type="entry name" value="FATTY ACID SYNTHASE"/>
    <property type="match status" value="1"/>
</dbReference>
<dbReference type="Pfam" id="PF00109">
    <property type="entry name" value="ketoacyl-synt"/>
    <property type="match status" value="1"/>
</dbReference>
<dbReference type="SUPFAM" id="SSF53901">
    <property type="entry name" value="Thiolase-like"/>
    <property type="match status" value="1"/>
</dbReference>
<keyword evidence="4 10" id="KW-0808">Transferase</keyword>
<dbReference type="SMART" id="SM00827">
    <property type="entry name" value="PKS_AT"/>
    <property type="match status" value="1"/>
</dbReference>
<dbReference type="Pfam" id="PF02801">
    <property type="entry name" value="Ketoacyl-synt_C"/>
    <property type="match status" value="1"/>
</dbReference>
<dbReference type="FunFam" id="3.40.366.10:FF:000002">
    <property type="entry name" value="Probable polyketide synthase 2"/>
    <property type="match status" value="1"/>
</dbReference>
<dbReference type="InterPro" id="IPR014030">
    <property type="entry name" value="Ketoacyl_synth_N"/>
</dbReference>
<dbReference type="SUPFAM" id="SSF52151">
    <property type="entry name" value="FabD/lysophospholipase-like"/>
    <property type="match status" value="1"/>
</dbReference>
<protein>
    <submittedName>
        <fullName evidence="10">Acyl transferase</fullName>
    </submittedName>
</protein>
<sequence>MSDEQKLRDYLKRVAAELHETRSRLEELRERSTEPIAIVGMACRFPGGVRSPEELWRLVSSGTDAVAEFPADRGWDVEGLYDAEPDQPGRSYTRSGGFLDGALDFDADFFGISPREALAMDPQQRVFLETTWELFERAGIDPATLRGSRTGVYAGCVTSDYQVLLAEAPGEIEAYRLTGSATSVVSGRVAYTFGLEGPAITVDSACSSSLVALDLAVSALRGGTCSLAVAGGVTVLSTPTGFVDFSQVRACAPDGRCKSFAAAADGTGFAEGVGLVLLERLSDARANGHQVLALVRSTAVNQDGGSNGLTAPSGESQQRVVLDALRTAGLSPKDVDVVEAHGTGTRLGDPVEARALLATYGRDRAEPLLLGSIKSNIGHTLAAAGMAGVIKMVLAMRAGTVPRTLHVDQPTPIVDWSSGAVRLVTEETSWPDTGRPRRAGVSAFGMSGTNAHAILEQAPPVASDAVVTGDAHPAPVPLIVSARGDAALAAQAGRLASLLEERPELSLGAVGAALAARPALPSRAVILGDDPAAVLADLAALAEGGPAAGLVRGTAKDRGAPVFVFAGHGAQWPGIASELLTRAPVFAESMRACAAALAPYLDWPVETELATALCDEQAMERLEVLQPVLWAVMVSLARMWRSYGVVPAAVIGHSQGEVAAACVAGALSLSEGARVVAVRSKALAGLPATGAMLAVALPVDRVEADLAEFGGRLSIAAVNGPEAVVVSGATDACQELLARYKADGARVRLLNAPGAGHSAQVEPVRDAVLAGLAGLSPKAPTVPFYSTVTGGRLDTDLDAAYWYRNLREPVRFDRAVRAALEGGHRAFVEVSGQPVLAVGIEDLAHDAEKDAVVVATLRRGEGGPERMATAAAEAYVQGIGVDWSSSLPDRSEPVDLPTYAFQSRRFWVENTSSGQVREDRPTAWSSALTERTGVGLLADLAPADQHRQLLDLVRAEIAALLGHESADAVDPDRAFLELGMDSVVLVALRNRLDSATGRRLAVRQLFELRTPDGLARHLRGELFATDRADDRPDGAGELRRAAAAAADDPRQAARFGAQVEAAAARLPRFDAAEARDLPVPYELAAGPAEPMLMCFPTVLATSGAHQFVRLATEMTGRREVCAFELPGFTDAGRLPASWASLVDAAATAVAARADGRAVALAGYSSGGLLAHAVAVQLAALGTPVEALALLDTYPPGPLTLDGLPPALLSGVARGLELLEADDRRVAAMGGYLPLIGQWRPGNPGAPTLLVRAATGLPGNTPWRVPQWHVPWPGGRAVREVPGDHFTLMEEHAGATAAVLSDWLDDLAGARELGRSA</sequence>
<dbReference type="InterPro" id="IPR050091">
    <property type="entry name" value="PKS_NRPS_Biosynth_Enz"/>
</dbReference>
<evidence type="ECO:0000256" key="7">
    <source>
        <dbReference type="ARBA" id="ARBA00023315"/>
    </source>
</evidence>
<dbReference type="InterPro" id="IPR036299">
    <property type="entry name" value="Polyketide_synth_docking_sf"/>
</dbReference>
<dbReference type="SMART" id="SM00825">
    <property type="entry name" value="PKS_KS"/>
    <property type="match status" value="1"/>
</dbReference>
<dbReference type="InterPro" id="IPR018201">
    <property type="entry name" value="Ketoacyl_synth_AS"/>
</dbReference>
<dbReference type="SUPFAM" id="SSF101173">
    <property type="entry name" value="Docking domain B of the erythromycin polyketide synthase (DEBS)"/>
    <property type="match status" value="1"/>
</dbReference>
<dbReference type="Pfam" id="PF00975">
    <property type="entry name" value="Thioesterase"/>
    <property type="match status" value="1"/>
</dbReference>
<dbReference type="Gene3D" id="3.40.47.10">
    <property type="match status" value="1"/>
</dbReference>